<accession>A0AA36NHX1</accession>
<comment type="catalytic activity">
    <reaction evidence="7">
        <text>L-cysteinyl-[protein] + hexadecanoyl-CoA = S-hexadecanoyl-L-cysteinyl-[protein] + CoA</text>
        <dbReference type="Rhea" id="RHEA:36683"/>
        <dbReference type="Rhea" id="RHEA-COMP:10131"/>
        <dbReference type="Rhea" id="RHEA-COMP:11032"/>
        <dbReference type="ChEBI" id="CHEBI:29950"/>
        <dbReference type="ChEBI" id="CHEBI:57287"/>
        <dbReference type="ChEBI" id="CHEBI:57379"/>
        <dbReference type="ChEBI" id="CHEBI:74151"/>
        <dbReference type="EC" id="2.3.1.225"/>
    </reaction>
</comment>
<dbReference type="PANTHER" id="PTHR22883">
    <property type="entry name" value="ZINC FINGER DHHC DOMAIN CONTAINING PROTEIN"/>
    <property type="match status" value="1"/>
</dbReference>
<evidence type="ECO:0000256" key="4">
    <source>
        <dbReference type="ARBA" id="ARBA00022989"/>
    </source>
</evidence>
<feature type="transmembrane region" description="Helical" evidence="7">
    <location>
        <begin position="25"/>
        <end position="49"/>
    </location>
</feature>
<dbReference type="GO" id="GO:0005783">
    <property type="term" value="C:endoplasmic reticulum"/>
    <property type="evidence" value="ECO:0007669"/>
    <property type="project" value="TreeGrafter"/>
</dbReference>
<dbReference type="InterPro" id="IPR001594">
    <property type="entry name" value="Palmitoyltrfase_DHHC"/>
</dbReference>
<sequence>MQSGTHGFVLTTLPRLLAAPLSVELWWTFFVLIYAEAAIAVVCLLYLLFGDPGVIKRSPETCFPLPQEVATRLRRGEALEGVENIQEGDSTFCVRCLVWRPTKQRSWLAEAAGGKMPPWLRRCLPCLRDGRCHHCRTCGRCVRFFDHHCGVFGRCIAGTLVSGNMPFFCTIIFMAFAGFSTMAISLVAALVELGRANHGLLHGLGATTP</sequence>
<dbReference type="AlphaFoldDB" id="A0AA36NHX1"/>
<dbReference type="Proteomes" id="UP001178507">
    <property type="component" value="Unassembled WGS sequence"/>
</dbReference>
<protein>
    <recommendedName>
        <fullName evidence="7">Palmitoyltransferase</fullName>
        <ecNumber evidence="7">2.3.1.225</ecNumber>
    </recommendedName>
</protein>
<evidence type="ECO:0000256" key="5">
    <source>
        <dbReference type="ARBA" id="ARBA00023136"/>
    </source>
</evidence>
<evidence type="ECO:0000256" key="6">
    <source>
        <dbReference type="ARBA" id="ARBA00023315"/>
    </source>
</evidence>
<keyword evidence="5 7" id="KW-0472">Membrane</keyword>
<dbReference type="EMBL" id="CAUJNA010003692">
    <property type="protein sequence ID" value="CAJ1407812.1"/>
    <property type="molecule type" value="Genomic_DNA"/>
</dbReference>
<feature type="domain" description="Palmitoyltransferase DHHC" evidence="8">
    <location>
        <begin position="127"/>
        <end position="193"/>
    </location>
</feature>
<reference evidence="9" key="1">
    <citation type="submission" date="2023-08" db="EMBL/GenBank/DDBJ databases">
        <authorList>
            <person name="Chen Y."/>
            <person name="Shah S."/>
            <person name="Dougan E. K."/>
            <person name="Thang M."/>
            <person name="Chan C."/>
        </authorList>
    </citation>
    <scope>NUCLEOTIDE SEQUENCE</scope>
</reference>
<evidence type="ECO:0000256" key="1">
    <source>
        <dbReference type="ARBA" id="ARBA00004141"/>
    </source>
</evidence>
<evidence type="ECO:0000313" key="10">
    <source>
        <dbReference type="Proteomes" id="UP001178507"/>
    </source>
</evidence>
<evidence type="ECO:0000256" key="3">
    <source>
        <dbReference type="ARBA" id="ARBA00022692"/>
    </source>
</evidence>
<keyword evidence="4 7" id="KW-1133">Transmembrane helix</keyword>
<comment type="subcellular location">
    <subcellularLocation>
        <location evidence="1">Membrane</location>
        <topology evidence="1">Multi-pass membrane protein</topology>
    </subcellularLocation>
</comment>
<feature type="transmembrane region" description="Helical" evidence="7">
    <location>
        <begin position="167"/>
        <end position="191"/>
    </location>
</feature>
<dbReference type="GO" id="GO:0019706">
    <property type="term" value="F:protein-cysteine S-palmitoyltransferase activity"/>
    <property type="evidence" value="ECO:0007669"/>
    <property type="project" value="UniProtKB-EC"/>
</dbReference>
<evidence type="ECO:0000259" key="8">
    <source>
        <dbReference type="Pfam" id="PF01529"/>
    </source>
</evidence>
<dbReference type="GO" id="GO:0005794">
    <property type="term" value="C:Golgi apparatus"/>
    <property type="evidence" value="ECO:0007669"/>
    <property type="project" value="TreeGrafter"/>
</dbReference>
<dbReference type="GO" id="GO:0016020">
    <property type="term" value="C:membrane"/>
    <property type="evidence" value="ECO:0007669"/>
    <property type="project" value="UniProtKB-SubCell"/>
</dbReference>
<dbReference type="Pfam" id="PF01529">
    <property type="entry name" value="DHHC"/>
    <property type="match status" value="1"/>
</dbReference>
<dbReference type="PROSITE" id="PS50216">
    <property type="entry name" value="DHHC"/>
    <property type="match status" value="1"/>
</dbReference>
<dbReference type="EC" id="2.3.1.225" evidence="7"/>
<comment type="domain">
    <text evidence="7">The DHHC domain is required for palmitoyltransferase activity.</text>
</comment>
<keyword evidence="3 7" id="KW-0812">Transmembrane</keyword>
<keyword evidence="10" id="KW-1185">Reference proteome</keyword>
<evidence type="ECO:0000313" key="9">
    <source>
        <dbReference type="EMBL" id="CAJ1407812.1"/>
    </source>
</evidence>
<keyword evidence="6 7" id="KW-0012">Acyltransferase</keyword>
<evidence type="ECO:0000256" key="7">
    <source>
        <dbReference type="RuleBase" id="RU079119"/>
    </source>
</evidence>
<dbReference type="InterPro" id="IPR039859">
    <property type="entry name" value="PFA4/ZDH16/20/ERF2-like"/>
</dbReference>
<gene>
    <name evidence="9" type="ORF">EVOR1521_LOCUS29421</name>
</gene>
<comment type="similarity">
    <text evidence="7">Belongs to the DHHC palmitoyltransferase family.</text>
</comment>
<comment type="caution">
    <text evidence="9">The sequence shown here is derived from an EMBL/GenBank/DDBJ whole genome shotgun (WGS) entry which is preliminary data.</text>
</comment>
<name>A0AA36NHX1_9DINO</name>
<evidence type="ECO:0000256" key="2">
    <source>
        <dbReference type="ARBA" id="ARBA00022679"/>
    </source>
</evidence>
<keyword evidence="2 7" id="KW-0808">Transferase</keyword>
<proteinExistence type="inferred from homology"/>
<dbReference type="GO" id="GO:0006612">
    <property type="term" value="P:protein targeting to membrane"/>
    <property type="evidence" value="ECO:0007669"/>
    <property type="project" value="TreeGrafter"/>
</dbReference>
<organism evidence="9 10">
    <name type="scientific">Effrenium voratum</name>
    <dbReference type="NCBI Taxonomy" id="2562239"/>
    <lineage>
        <taxon>Eukaryota</taxon>
        <taxon>Sar</taxon>
        <taxon>Alveolata</taxon>
        <taxon>Dinophyceae</taxon>
        <taxon>Suessiales</taxon>
        <taxon>Symbiodiniaceae</taxon>
        <taxon>Effrenium</taxon>
    </lineage>
</organism>